<gene>
    <name evidence="3" type="ORF">C922_05476</name>
</gene>
<reference evidence="3 4" key="1">
    <citation type="submission" date="2013-02" db="EMBL/GenBank/DDBJ databases">
        <title>The Genome Sequence of Plasmodium inui San Antonio 1.</title>
        <authorList>
            <consortium name="The Broad Institute Genome Sequencing Platform"/>
            <consortium name="The Broad Institute Genome Sequencing Center for Infectious Disease"/>
            <person name="Neafsey D."/>
            <person name="Cheeseman I."/>
            <person name="Volkman S."/>
            <person name="Adams J."/>
            <person name="Walker B."/>
            <person name="Young S.K."/>
            <person name="Zeng Q."/>
            <person name="Gargeya S."/>
            <person name="Fitzgerald M."/>
            <person name="Haas B."/>
            <person name="Abouelleil A."/>
            <person name="Alvarado L."/>
            <person name="Arachchi H.M."/>
            <person name="Berlin A.M."/>
            <person name="Chapman S.B."/>
            <person name="Dewar J."/>
            <person name="Goldberg J."/>
            <person name="Griggs A."/>
            <person name="Gujja S."/>
            <person name="Hansen M."/>
            <person name="Howarth C."/>
            <person name="Imamovic A."/>
            <person name="Larimer J."/>
            <person name="McCowan C."/>
            <person name="Murphy C."/>
            <person name="Neiman D."/>
            <person name="Pearson M."/>
            <person name="Priest M."/>
            <person name="Roberts A."/>
            <person name="Saif S."/>
            <person name="Shea T."/>
            <person name="Sisk P."/>
            <person name="Sykes S."/>
            <person name="Wortman J."/>
            <person name="Nusbaum C."/>
            <person name="Birren B."/>
        </authorList>
    </citation>
    <scope>NUCLEOTIDE SEQUENCE [LARGE SCALE GENOMIC DNA]</scope>
    <source>
        <strain evidence="3 4">San Antonio 1</strain>
    </source>
</reference>
<protein>
    <submittedName>
        <fullName evidence="3">Uncharacterized protein</fullName>
    </submittedName>
</protein>
<dbReference type="RefSeq" id="XP_008819269.1">
    <property type="nucleotide sequence ID" value="XM_008821047.1"/>
</dbReference>
<dbReference type="GeneID" id="20040750"/>
<dbReference type="PANTHER" id="PTHR12138:SF162">
    <property type="entry name" value="CHROMOSOME UNDETERMINED SCAFFOLD_275, WHOLE GENOME SHOTGUN SEQUENCE"/>
    <property type="match status" value="1"/>
</dbReference>
<sequence>MEYHIEYTSNESGKSEKEAFVQNSFSQTNGKGRKSLLLVLSVSTICLVAGSAFYFTRTGKGNDGPLYGNALDENSSDDFIITTLLKSPLYLLFKRNLTLSTRLECSGVTSAHCNLHLPGSSDSLASASQRATPRRNAQQNKLQSTDAKLHQSTNGTLDLLISFLTHLPTPRVGTEILTLAFAPFFISQNICLKVSQKLS</sequence>
<accession>W7AFS3</accession>
<evidence type="ECO:0000256" key="2">
    <source>
        <dbReference type="SAM" id="Phobius"/>
    </source>
</evidence>
<keyword evidence="2" id="KW-0812">Transmembrane</keyword>
<evidence type="ECO:0000313" key="4">
    <source>
        <dbReference type="Proteomes" id="UP000030640"/>
    </source>
</evidence>
<evidence type="ECO:0000313" key="3">
    <source>
        <dbReference type="EMBL" id="EUD64146.1"/>
    </source>
</evidence>
<dbReference type="AlphaFoldDB" id="W7AFS3"/>
<feature type="transmembrane region" description="Helical" evidence="2">
    <location>
        <begin position="36"/>
        <end position="55"/>
    </location>
</feature>
<keyword evidence="2" id="KW-0472">Membrane</keyword>
<organism evidence="3 4">
    <name type="scientific">Plasmodium inui San Antonio 1</name>
    <dbReference type="NCBI Taxonomy" id="1237626"/>
    <lineage>
        <taxon>Eukaryota</taxon>
        <taxon>Sar</taxon>
        <taxon>Alveolata</taxon>
        <taxon>Apicomplexa</taxon>
        <taxon>Aconoidasida</taxon>
        <taxon>Haemosporida</taxon>
        <taxon>Plasmodiidae</taxon>
        <taxon>Plasmodium</taxon>
        <taxon>Plasmodium (Plasmodium)</taxon>
    </lineage>
</organism>
<dbReference type="PANTHER" id="PTHR12138">
    <property type="entry name" value="PRIMATE-EXPANDED PROTEIN FAMILY"/>
    <property type="match status" value="1"/>
</dbReference>
<evidence type="ECO:0000256" key="1">
    <source>
        <dbReference type="SAM" id="MobiDB-lite"/>
    </source>
</evidence>
<name>W7AFS3_9APIC</name>
<proteinExistence type="predicted"/>
<keyword evidence="4" id="KW-1185">Reference proteome</keyword>
<dbReference type="EMBL" id="KI965537">
    <property type="protein sequence ID" value="EUD64146.1"/>
    <property type="molecule type" value="Genomic_DNA"/>
</dbReference>
<feature type="region of interest" description="Disordered" evidence="1">
    <location>
        <begin position="124"/>
        <end position="147"/>
    </location>
</feature>
<dbReference type="OrthoDB" id="413520at2759"/>
<dbReference type="VEuPathDB" id="PlasmoDB:C922_05476"/>
<dbReference type="Proteomes" id="UP000030640">
    <property type="component" value="Unassembled WGS sequence"/>
</dbReference>
<keyword evidence="2" id="KW-1133">Transmembrane helix</keyword>